<dbReference type="SUPFAM" id="SSF48208">
    <property type="entry name" value="Six-hairpin glycosidases"/>
    <property type="match status" value="1"/>
</dbReference>
<dbReference type="OrthoDB" id="1779554at2"/>
<keyword evidence="1" id="KW-0472">Membrane</keyword>
<keyword evidence="1" id="KW-0812">Transmembrane</keyword>
<dbReference type="InterPro" id="IPR008928">
    <property type="entry name" value="6-hairpin_glycosidase_sf"/>
</dbReference>
<dbReference type="AlphaFoldDB" id="A0A0A2TGI2"/>
<name>A0A0A2TGI2_9BACI</name>
<dbReference type="InterPro" id="IPR012341">
    <property type="entry name" value="6hp_glycosidase-like_sf"/>
</dbReference>
<dbReference type="STRING" id="1385514.N782_00440"/>
<dbReference type="GO" id="GO:0005975">
    <property type="term" value="P:carbohydrate metabolic process"/>
    <property type="evidence" value="ECO:0007669"/>
    <property type="project" value="InterPro"/>
</dbReference>
<evidence type="ECO:0000313" key="2">
    <source>
        <dbReference type="EMBL" id="KGP74679.1"/>
    </source>
</evidence>
<dbReference type="Gene3D" id="1.50.10.10">
    <property type="match status" value="1"/>
</dbReference>
<dbReference type="EMBL" id="AVBF01000001">
    <property type="protein sequence ID" value="KGP74679.1"/>
    <property type="molecule type" value="Genomic_DNA"/>
</dbReference>
<dbReference type="RefSeq" id="WP_036815116.1">
    <property type="nucleotide sequence ID" value="NZ_AVBF01000001.1"/>
</dbReference>
<proteinExistence type="predicted"/>
<evidence type="ECO:0000256" key="1">
    <source>
        <dbReference type="SAM" id="Phobius"/>
    </source>
</evidence>
<reference evidence="2 3" key="1">
    <citation type="journal article" date="2015" name="Stand. Genomic Sci.">
        <title>High quality draft genome sequence of the moderately halophilic bacterium Pontibacillus yanchengensis Y32(T) and comparison among Pontibacillus genomes.</title>
        <authorList>
            <person name="Huang J."/>
            <person name="Qiao Z.X."/>
            <person name="Tang J.W."/>
            <person name="Wang G."/>
        </authorList>
    </citation>
    <scope>NUCLEOTIDE SEQUENCE [LARGE SCALE GENOMIC DNA]</scope>
    <source>
        <strain evidence="2 3">Y32</strain>
    </source>
</reference>
<keyword evidence="3" id="KW-1185">Reference proteome</keyword>
<protein>
    <recommendedName>
        <fullName evidence="4">Glycosyl hydrolase</fullName>
    </recommendedName>
</protein>
<dbReference type="eggNOG" id="COG3405">
    <property type="taxonomic scope" value="Bacteria"/>
</dbReference>
<dbReference type="Proteomes" id="UP000030147">
    <property type="component" value="Unassembled WGS sequence"/>
</dbReference>
<evidence type="ECO:0000313" key="3">
    <source>
        <dbReference type="Proteomes" id="UP000030147"/>
    </source>
</evidence>
<keyword evidence="1" id="KW-1133">Transmembrane helix</keyword>
<comment type="caution">
    <text evidence="2">The sequence shown here is derived from an EMBL/GenBank/DDBJ whole genome shotgun (WGS) entry which is preliminary data.</text>
</comment>
<sequence length="328" mass="38081">MKKLFTGMVMVVLTVGIVFIILTTNKPSSEKFIQENFVKDNGKITTFINGDEALTESIGLYMHYLVLSNQKKEFKQQAAIVRDISQNGFVAWRDHEAHSNSSVDDLRIMKSLYKASSKWENQEYRVLADEIKEFIQEKQMANNIIVDFYDMKAQEPSKELRLSYTDAEAIGYFEEEVLGKYVSILQEVNENVFFPEVYRLKTKTFKAQQEVNMIDQSLIALNANLLGVNTNTFFQFVEEELKNRGKIYGRYSRNTKSPTVDYESPSAYALLIIAYLNNDEKEKVQVLFDSMKKLQHNDGGYKTTADNAHFFDNILPLIAEYRYNHYRE</sequence>
<feature type="transmembrane region" description="Helical" evidence="1">
    <location>
        <begin position="6"/>
        <end position="24"/>
    </location>
</feature>
<evidence type="ECO:0008006" key="4">
    <source>
        <dbReference type="Google" id="ProtNLM"/>
    </source>
</evidence>
<organism evidence="2 3">
    <name type="scientific">Pontibacillus yanchengensis Y32</name>
    <dbReference type="NCBI Taxonomy" id="1385514"/>
    <lineage>
        <taxon>Bacteria</taxon>
        <taxon>Bacillati</taxon>
        <taxon>Bacillota</taxon>
        <taxon>Bacilli</taxon>
        <taxon>Bacillales</taxon>
        <taxon>Bacillaceae</taxon>
        <taxon>Pontibacillus</taxon>
    </lineage>
</organism>
<gene>
    <name evidence="2" type="ORF">N782_00440</name>
</gene>
<accession>A0A0A2TGI2</accession>